<dbReference type="EMBL" id="CAMPGE010018372">
    <property type="protein sequence ID" value="CAI2376791.1"/>
    <property type="molecule type" value="Genomic_DNA"/>
</dbReference>
<reference evidence="2" key="1">
    <citation type="submission" date="2023-07" db="EMBL/GenBank/DDBJ databases">
        <authorList>
            <consortium name="AG Swart"/>
            <person name="Singh M."/>
            <person name="Singh A."/>
            <person name="Seah K."/>
            <person name="Emmerich C."/>
        </authorList>
    </citation>
    <scope>NUCLEOTIDE SEQUENCE</scope>
    <source>
        <strain evidence="2">DP1</strain>
    </source>
</reference>
<dbReference type="Proteomes" id="UP001295684">
    <property type="component" value="Unassembled WGS sequence"/>
</dbReference>
<comment type="caution">
    <text evidence="2">The sequence shown here is derived from an EMBL/GenBank/DDBJ whole genome shotgun (WGS) entry which is preliminary data.</text>
</comment>
<proteinExistence type="predicted"/>
<dbReference type="AlphaFoldDB" id="A0AAD2D1L9"/>
<dbReference type="PANTHER" id="PTHR46069">
    <property type="entry name" value="TUBULIN TYROSINE LIGASE"/>
    <property type="match status" value="1"/>
</dbReference>
<feature type="region of interest" description="Disordered" evidence="1">
    <location>
        <begin position="592"/>
        <end position="612"/>
    </location>
</feature>
<gene>
    <name evidence="2" type="ORF">ECRASSUSDP1_LOCUS18168</name>
</gene>
<name>A0AAD2D1L9_EUPCR</name>
<evidence type="ECO:0000256" key="1">
    <source>
        <dbReference type="SAM" id="MobiDB-lite"/>
    </source>
</evidence>
<evidence type="ECO:0000313" key="2">
    <source>
        <dbReference type="EMBL" id="CAI2376791.1"/>
    </source>
</evidence>
<dbReference type="PANTHER" id="PTHR46069:SF1">
    <property type="entry name" value="CHROMOSOME UNDETERMINED SCAFFOLD_125, WHOLE GENOME SHOTGUN SEQUENCE"/>
    <property type="match status" value="1"/>
</dbReference>
<organism evidence="2 3">
    <name type="scientific">Euplotes crassus</name>
    <dbReference type="NCBI Taxonomy" id="5936"/>
    <lineage>
        <taxon>Eukaryota</taxon>
        <taxon>Sar</taxon>
        <taxon>Alveolata</taxon>
        <taxon>Ciliophora</taxon>
        <taxon>Intramacronucleata</taxon>
        <taxon>Spirotrichea</taxon>
        <taxon>Hypotrichia</taxon>
        <taxon>Euplotida</taxon>
        <taxon>Euplotidae</taxon>
        <taxon>Moneuplotes</taxon>
    </lineage>
</organism>
<sequence length="850" mass="99116">MSTNGIVFNSETAAGEKVLPNFNRRNMFQNISPEPSQGTVFGGTEEQEELVLSRMEYTNKKYIKFKQKMNYIKDRQSKLKFTNYDDHRYGYVPMKLNRKRSSNFPTSESIFKERTSTYQKAIMKEEERKKILQLKKNECMTQRAQAEFRDGSVYKVATFTRPFNKMKFQWRQGSRDHAAVKTQKSFLAVQGRKKNIQADHAFLNAKKLAEFHADSQNNFKGEREAPIKRFGPKELKTRDVLNSNGKKLIQNKPKPRNKCCNTSQGFKEKSQEDLIKHKNLNQIERKVTEKSHSRKESIIEKTLPEDKDEVTRNLDKSISHTSQPKLFRKPQGVRVGVILANSHDEVAKEKEKKLALRKKATEIYNNLSSNYKINSQKQCLKYIIMKGNNSNVIERCMKLRPGWEQTAQFDTMFNFKWQQTSQGIKFNQLSTNGKKQLVNHMENHAQITTKDNLFKNLCENLDKKVFEYVPMTFCIELSQDSNFNDLNKFKNLQKLVHQYSQEEMSREEFVDQFSDSYHPVANSKKSRWNKTGEKLNLPETHFSGHNMWILKVTKLNRGRGIYVIQANESCDEILELIKELQKGIIINSNENSQASGDISKENTKDSTFSNISSAPRKIQSSTFVIQKYIERPLLINKRKFDIRVWVLLTVDLKVCFFKEGYLRTSCEDFSLGQDAIDKTYIHLTNNAVQKYSENYGQFEDGNQLSFNYFQDYIDEHYSDSGINVKRDLVERMKESIVASFKAAESCLFKDNKHSQFELFGYDFIIDENFETWLIEINTNPCLEESSKILQALIPRMVDDALKLTLDPLFKKNLRAKLNEGDHSDADLDAQESTFPVEGYENTENLWEEIM</sequence>
<dbReference type="PROSITE" id="PS51221">
    <property type="entry name" value="TTL"/>
    <property type="match status" value="1"/>
</dbReference>
<dbReference type="Pfam" id="PF03133">
    <property type="entry name" value="TTL"/>
    <property type="match status" value="1"/>
</dbReference>
<keyword evidence="3" id="KW-1185">Reference proteome</keyword>
<dbReference type="SUPFAM" id="SSF56059">
    <property type="entry name" value="Glutathione synthetase ATP-binding domain-like"/>
    <property type="match status" value="1"/>
</dbReference>
<evidence type="ECO:0000313" key="3">
    <source>
        <dbReference type="Proteomes" id="UP001295684"/>
    </source>
</evidence>
<accession>A0AAD2D1L9</accession>
<dbReference type="InterPro" id="IPR004344">
    <property type="entry name" value="TTL/TTLL_fam"/>
</dbReference>
<feature type="region of interest" description="Disordered" evidence="1">
    <location>
        <begin position="242"/>
        <end position="265"/>
    </location>
</feature>
<dbReference type="Gene3D" id="3.30.470.20">
    <property type="entry name" value="ATP-grasp fold, B domain"/>
    <property type="match status" value="1"/>
</dbReference>
<evidence type="ECO:0008006" key="4">
    <source>
        <dbReference type="Google" id="ProtNLM"/>
    </source>
</evidence>
<protein>
    <recommendedName>
        <fullName evidence="4">Tubulin-tyrosine ligase family protein</fullName>
    </recommendedName>
</protein>